<name>A0A8C4Q709_EPTBU</name>
<dbReference type="PANTHER" id="PTHR46060:SF1">
    <property type="entry name" value="MARINER MOS1 TRANSPOSASE-LIKE PROTEIN"/>
    <property type="match status" value="1"/>
</dbReference>
<dbReference type="PANTHER" id="PTHR46060">
    <property type="entry name" value="MARINER MOS1 TRANSPOSASE-LIKE PROTEIN"/>
    <property type="match status" value="1"/>
</dbReference>
<dbReference type="Proteomes" id="UP000694388">
    <property type="component" value="Unplaced"/>
</dbReference>
<accession>A0A8C4Q709</accession>
<proteinExistence type="predicted"/>
<evidence type="ECO:0008006" key="3">
    <source>
        <dbReference type="Google" id="ProtNLM"/>
    </source>
</evidence>
<dbReference type="Pfam" id="PF01359">
    <property type="entry name" value="Transposase_1"/>
    <property type="match status" value="1"/>
</dbReference>
<dbReference type="InterPro" id="IPR001888">
    <property type="entry name" value="Transposase_1"/>
</dbReference>
<reference evidence="1" key="2">
    <citation type="submission" date="2025-09" db="UniProtKB">
        <authorList>
            <consortium name="Ensembl"/>
        </authorList>
    </citation>
    <scope>IDENTIFICATION</scope>
</reference>
<sequence length="287" mass="33306">MSGTCAFAWHKRFKEGREKVEDDPGSGRPLTSRMVDNIERVKQMVHADRQLTVQMIAEELSINKDTVWSIITENLEMRKVCAKIVPKLLSEDQKQQRVTVCQDIIERLEDDTDLLRRVITGDELWIFEYDPETKLQSRQWKSLSSPRPKKARMSKSKVKVMLFAFFDIKGIVHFEFLLEGQTVNQYVYKEILWHLMRSVRDKRRDLWDNNAWVLHHDNAPAHSGLSIHSTDSLYSGKITPTDYHSATHLFGSDAVERPGYNCPISGDKTLPNLRSESCWTNSRRDGN</sequence>
<organism evidence="1 2">
    <name type="scientific">Eptatretus burgeri</name>
    <name type="common">Inshore hagfish</name>
    <dbReference type="NCBI Taxonomy" id="7764"/>
    <lineage>
        <taxon>Eukaryota</taxon>
        <taxon>Metazoa</taxon>
        <taxon>Chordata</taxon>
        <taxon>Craniata</taxon>
        <taxon>Vertebrata</taxon>
        <taxon>Cyclostomata</taxon>
        <taxon>Myxini</taxon>
        <taxon>Myxiniformes</taxon>
        <taxon>Myxinidae</taxon>
        <taxon>Eptatretinae</taxon>
        <taxon>Eptatretus</taxon>
    </lineage>
</organism>
<dbReference type="Gene3D" id="3.30.420.10">
    <property type="entry name" value="Ribonuclease H-like superfamily/Ribonuclease H"/>
    <property type="match status" value="1"/>
</dbReference>
<dbReference type="GeneTree" id="ENSGT00940000164451"/>
<evidence type="ECO:0000313" key="2">
    <source>
        <dbReference type="Proteomes" id="UP000694388"/>
    </source>
</evidence>
<dbReference type="OMA" id="ELWIFEY"/>
<dbReference type="Ensembl" id="ENSEBUT00000011553.1">
    <property type="protein sequence ID" value="ENSEBUP00000010994.1"/>
    <property type="gene ID" value="ENSEBUG00000007064.1"/>
</dbReference>
<dbReference type="AlphaFoldDB" id="A0A8C4Q709"/>
<dbReference type="InterPro" id="IPR052709">
    <property type="entry name" value="Transposase-MT_Hybrid"/>
</dbReference>
<dbReference type="InterPro" id="IPR036397">
    <property type="entry name" value="RNaseH_sf"/>
</dbReference>
<protein>
    <recommendedName>
        <fullName evidence="3">Transposase</fullName>
    </recommendedName>
</protein>
<reference evidence="1" key="1">
    <citation type="submission" date="2025-08" db="UniProtKB">
        <authorList>
            <consortium name="Ensembl"/>
        </authorList>
    </citation>
    <scope>IDENTIFICATION</scope>
</reference>
<evidence type="ECO:0000313" key="1">
    <source>
        <dbReference type="Ensembl" id="ENSEBUP00000010994.1"/>
    </source>
</evidence>
<keyword evidence="2" id="KW-1185">Reference proteome</keyword>
<dbReference type="GO" id="GO:0003676">
    <property type="term" value="F:nucleic acid binding"/>
    <property type="evidence" value="ECO:0007669"/>
    <property type="project" value="InterPro"/>
</dbReference>